<comment type="caution">
    <text evidence="1">The sequence shown here is derived from an EMBL/GenBank/DDBJ whole genome shotgun (WGS) entry which is preliminary data.</text>
</comment>
<proteinExistence type="predicted"/>
<gene>
    <name evidence="1" type="ORF">KUTeg_014100</name>
</gene>
<reference evidence="1 2" key="1">
    <citation type="submission" date="2022-12" db="EMBL/GenBank/DDBJ databases">
        <title>Chromosome-level genome of Tegillarca granosa.</title>
        <authorList>
            <person name="Kim J."/>
        </authorList>
    </citation>
    <scope>NUCLEOTIDE SEQUENCE [LARGE SCALE GENOMIC DNA]</scope>
    <source>
        <strain evidence="1">Teg-2019</strain>
        <tissue evidence="1">Adductor muscle</tissue>
    </source>
</reference>
<protein>
    <submittedName>
        <fullName evidence="1">Uncharacterized protein</fullName>
    </submittedName>
</protein>
<keyword evidence="2" id="KW-1185">Reference proteome</keyword>
<organism evidence="1 2">
    <name type="scientific">Tegillarca granosa</name>
    <name type="common">Malaysian cockle</name>
    <name type="synonym">Anadara granosa</name>
    <dbReference type="NCBI Taxonomy" id="220873"/>
    <lineage>
        <taxon>Eukaryota</taxon>
        <taxon>Metazoa</taxon>
        <taxon>Spiralia</taxon>
        <taxon>Lophotrochozoa</taxon>
        <taxon>Mollusca</taxon>
        <taxon>Bivalvia</taxon>
        <taxon>Autobranchia</taxon>
        <taxon>Pteriomorphia</taxon>
        <taxon>Arcoida</taxon>
        <taxon>Arcoidea</taxon>
        <taxon>Arcidae</taxon>
        <taxon>Tegillarca</taxon>
    </lineage>
</organism>
<dbReference type="EMBL" id="JARBDR010000657">
    <property type="protein sequence ID" value="KAJ8309226.1"/>
    <property type="molecule type" value="Genomic_DNA"/>
</dbReference>
<name>A0ABQ9EY52_TEGGR</name>
<accession>A0ABQ9EY52</accession>
<evidence type="ECO:0000313" key="1">
    <source>
        <dbReference type="EMBL" id="KAJ8309226.1"/>
    </source>
</evidence>
<evidence type="ECO:0000313" key="2">
    <source>
        <dbReference type="Proteomes" id="UP001217089"/>
    </source>
</evidence>
<sequence length="81" mass="9196">MSPACNGMMRNIYPTTSRPYAAYPTPSNMNTMPRYPQMNSTYAPVAQFSGMGSMGTSNMTTMQRQQFPMATDYNLMRLFKE</sequence>
<dbReference type="Proteomes" id="UP001217089">
    <property type="component" value="Unassembled WGS sequence"/>
</dbReference>